<protein>
    <submittedName>
        <fullName evidence="3">Uncharacterized protein</fullName>
    </submittedName>
</protein>
<reference evidence="3" key="1">
    <citation type="journal article" date="2019" name="BMC Genomics">
        <title>A new reference genome for Sorghum bicolor reveals high levels of sequence similarity between sweet and grain genotypes: implications for the genetics of sugar metabolism.</title>
        <authorList>
            <person name="Cooper E.A."/>
            <person name="Brenton Z.W."/>
            <person name="Flinn B.S."/>
            <person name="Jenkins J."/>
            <person name="Shu S."/>
            <person name="Flowers D."/>
            <person name="Luo F."/>
            <person name="Wang Y."/>
            <person name="Xia P."/>
            <person name="Barry K."/>
            <person name="Daum C."/>
            <person name="Lipzen A."/>
            <person name="Yoshinaga Y."/>
            <person name="Schmutz J."/>
            <person name="Saski C."/>
            <person name="Vermerris W."/>
            <person name="Kresovich S."/>
        </authorList>
    </citation>
    <scope>NUCLEOTIDE SEQUENCE</scope>
</reference>
<evidence type="ECO:0000313" key="4">
    <source>
        <dbReference type="Proteomes" id="UP000807115"/>
    </source>
</evidence>
<feature type="signal peptide" evidence="2">
    <location>
        <begin position="1"/>
        <end position="24"/>
    </location>
</feature>
<evidence type="ECO:0000256" key="2">
    <source>
        <dbReference type="SAM" id="SignalP"/>
    </source>
</evidence>
<reference evidence="3" key="2">
    <citation type="submission" date="2020-10" db="EMBL/GenBank/DDBJ databases">
        <authorList>
            <person name="Cooper E.A."/>
            <person name="Brenton Z.W."/>
            <person name="Flinn B.S."/>
            <person name="Jenkins J."/>
            <person name="Shu S."/>
            <person name="Flowers D."/>
            <person name="Luo F."/>
            <person name="Wang Y."/>
            <person name="Xia P."/>
            <person name="Barry K."/>
            <person name="Daum C."/>
            <person name="Lipzen A."/>
            <person name="Yoshinaga Y."/>
            <person name="Schmutz J."/>
            <person name="Saski C."/>
            <person name="Vermerris W."/>
            <person name="Kresovich S."/>
        </authorList>
    </citation>
    <scope>NUCLEOTIDE SEQUENCE</scope>
</reference>
<evidence type="ECO:0000256" key="1">
    <source>
        <dbReference type="SAM" id="MobiDB-lite"/>
    </source>
</evidence>
<dbReference type="Proteomes" id="UP000807115">
    <property type="component" value="Chromosome 7"/>
</dbReference>
<name>A0A921UA17_SORBI</name>
<feature type="compositionally biased region" description="Basic and acidic residues" evidence="1">
    <location>
        <begin position="46"/>
        <end position="64"/>
    </location>
</feature>
<evidence type="ECO:0000313" key="3">
    <source>
        <dbReference type="EMBL" id="KAG0524352.1"/>
    </source>
</evidence>
<accession>A0A921UA17</accession>
<gene>
    <name evidence="3" type="ORF">BDA96_07G203600</name>
</gene>
<sequence>MATALTLKMAAVCMLVLTMGQLMAAVGASAPLVQADAAAPTARRLLSAEDHERRPASDDDPESDKAMEAMMLLRLLQKTKGAAAPAPTLLQKTGGSCPCISPLVNPWCCFGSAGSAATN</sequence>
<feature type="chain" id="PRO_5036719794" evidence="2">
    <location>
        <begin position="25"/>
        <end position="119"/>
    </location>
</feature>
<feature type="region of interest" description="Disordered" evidence="1">
    <location>
        <begin position="43"/>
        <end position="64"/>
    </location>
</feature>
<organism evidence="3 4">
    <name type="scientific">Sorghum bicolor</name>
    <name type="common">Sorghum</name>
    <name type="synonym">Sorghum vulgare</name>
    <dbReference type="NCBI Taxonomy" id="4558"/>
    <lineage>
        <taxon>Eukaryota</taxon>
        <taxon>Viridiplantae</taxon>
        <taxon>Streptophyta</taxon>
        <taxon>Embryophyta</taxon>
        <taxon>Tracheophyta</taxon>
        <taxon>Spermatophyta</taxon>
        <taxon>Magnoliopsida</taxon>
        <taxon>Liliopsida</taxon>
        <taxon>Poales</taxon>
        <taxon>Poaceae</taxon>
        <taxon>PACMAD clade</taxon>
        <taxon>Panicoideae</taxon>
        <taxon>Andropogonodae</taxon>
        <taxon>Andropogoneae</taxon>
        <taxon>Sorghinae</taxon>
        <taxon>Sorghum</taxon>
    </lineage>
</organism>
<dbReference type="EMBL" id="CM027686">
    <property type="protein sequence ID" value="KAG0524352.1"/>
    <property type="molecule type" value="Genomic_DNA"/>
</dbReference>
<dbReference type="AlphaFoldDB" id="A0A921UA17"/>
<keyword evidence="2" id="KW-0732">Signal</keyword>
<comment type="caution">
    <text evidence="3">The sequence shown here is derived from an EMBL/GenBank/DDBJ whole genome shotgun (WGS) entry which is preliminary data.</text>
</comment>
<proteinExistence type="predicted"/>